<proteinExistence type="predicted"/>
<dbReference type="RefSeq" id="WP_189327307.1">
    <property type="nucleotide sequence ID" value="NZ_BMPQ01000046.1"/>
</dbReference>
<sequence length="113" mass="12495">MADAFWGPAMPSARLARDAAAFYAAQSTFSDPSGLGRLYADLPDDPAQHACVARDLMVHRLEGEPFCQSSCRIACTTTPRRATSMNILRIIIERNNAPLTQRREVGDRFVALR</sequence>
<accession>A0A917RKX8</accession>
<reference evidence="1" key="2">
    <citation type="submission" date="2020-09" db="EMBL/GenBank/DDBJ databases">
        <authorList>
            <person name="Sun Q."/>
            <person name="Ohkuma M."/>
        </authorList>
    </citation>
    <scope>NUCLEOTIDE SEQUENCE</scope>
    <source>
        <strain evidence="1">JCM 3035</strain>
    </source>
</reference>
<dbReference type="EMBL" id="BMPQ01000046">
    <property type="protein sequence ID" value="GGL13279.1"/>
    <property type="molecule type" value="Genomic_DNA"/>
</dbReference>
<protein>
    <submittedName>
        <fullName evidence="1">Uncharacterized protein</fullName>
    </submittedName>
</protein>
<keyword evidence="2" id="KW-1185">Reference proteome</keyword>
<dbReference type="AlphaFoldDB" id="A0A917RKX8"/>
<comment type="caution">
    <text evidence="1">The sequence shown here is derived from an EMBL/GenBank/DDBJ whole genome shotgun (WGS) entry which is preliminary data.</text>
</comment>
<name>A0A917RKX8_9ACTN</name>
<organism evidence="1 2">
    <name type="scientific">Streptomyces flaveus</name>
    <dbReference type="NCBI Taxonomy" id="66370"/>
    <lineage>
        <taxon>Bacteria</taxon>
        <taxon>Bacillati</taxon>
        <taxon>Actinomycetota</taxon>
        <taxon>Actinomycetes</taxon>
        <taxon>Kitasatosporales</taxon>
        <taxon>Streptomycetaceae</taxon>
        <taxon>Streptomyces</taxon>
        <taxon>Streptomyces aurantiacus group</taxon>
    </lineage>
</organism>
<evidence type="ECO:0000313" key="2">
    <source>
        <dbReference type="Proteomes" id="UP000637788"/>
    </source>
</evidence>
<evidence type="ECO:0000313" key="1">
    <source>
        <dbReference type="EMBL" id="GGL13279.1"/>
    </source>
</evidence>
<dbReference type="Proteomes" id="UP000637788">
    <property type="component" value="Unassembled WGS sequence"/>
</dbReference>
<gene>
    <name evidence="1" type="ORF">GCM10010094_87750</name>
</gene>
<reference evidence="1" key="1">
    <citation type="journal article" date="2014" name="Int. J. Syst. Evol. Microbiol.">
        <title>Complete genome sequence of Corynebacterium casei LMG S-19264T (=DSM 44701T), isolated from a smear-ripened cheese.</title>
        <authorList>
            <consortium name="US DOE Joint Genome Institute (JGI-PGF)"/>
            <person name="Walter F."/>
            <person name="Albersmeier A."/>
            <person name="Kalinowski J."/>
            <person name="Ruckert C."/>
        </authorList>
    </citation>
    <scope>NUCLEOTIDE SEQUENCE</scope>
    <source>
        <strain evidence="1">JCM 3035</strain>
    </source>
</reference>